<dbReference type="EMBL" id="MWDB01000006">
    <property type="protein sequence ID" value="OQB42096.1"/>
    <property type="molecule type" value="Genomic_DNA"/>
</dbReference>
<sequence>MHDSNELKKINLILDAVDISDKQLNQIINGGIQTNSITTSQTLPISMAVQQFVGSSNNTNVTNAVQTNKTVQTQANNTITNIGPQIKANTITN</sequence>
<reference evidence="1" key="1">
    <citation type="submission" date="2017-02" db="EMBL/GenBank/DDBJ databases">
        <title>Delving into the versatile metabolic prowess of the omnipresent phylum Bacteroidetes.</title>
        <authorList>
            <person name="Nobu M.K."/>
            <person name="Mei R."/>
            <person name="Narihiro T."/>
            <person name="Kuroda K."/>
            <person name="Liu W.-T."/>
        </authorList>
    </citation>
    <scope>NUCLEOTIDE SEQUENCE</scope>
    <source>
        <strain evidence="1">ADurb.Bin160</strain>
    </source>
</reference>
<comment type="caution">
    <text evidence="1">The sequence shown here is derived from an EMBL/GenBank/DDBJ whole genome shotgun (WGS) entry which is preliminary data.</text>
</comment>
<dbReference type="AlphaFoldDB" id="A0A1V5ZPU8"/>
<name>A0A1V5ZPU8_9BACT</name>
<organism evidence="1">
    <name type="scientific">candidate division CPR1 bacterium ADurb.Bin160</name>
    <dbReference type="NCBI Taxonomy" id="1852826"/>
    <lineage>
        <taxon>Bacteria</taxon>
        <taxon>candidate division CPR1</taxon>
    </lineage>
</organism>
<protein>
    <submittedName>
        <fullName evidence="1">Uncharacterized protein</fullName>
    </submittedName>
</protein>
<gene>
    <name evidence="1" type="ORF">BWY04_00455</name>
</gene>
<proteinExistence type="predicted"/>
<dbReference type="Proteomes" id="UP000485621">
    <property type="component" value="Unassembled WGS sequence"/>
</dbReference>
<accession>A0A1V5ZPU8</accession>
<evidence type="ECO:0000313" key="1">
    <source>
        <dbReference type="EMBL" id="OQB42096.1"/>
    </source>
</evidence>